<evidence type="ECO:0000256" key="6">
    <source>
        <dbReference type="ARBA" id="ARBA00022917"/>
    </source>
</evidence>
<feature type="modified residue" description="N5-methylglutamine" evidence="7">
    <location>
        <position position="251"/>
    </location>
</feature>
<comment type="caution">
    <text evidence="10">The sequence shown here is derived from an EMBL/GenBank/DDBJ whole genome shotgun (WGS) entry which is preliminary data.</text>
</comment>
<evidence type="ECO:0000256" key="5">
    <source>
        <dbReference type="ARBA" id="ARBA00022490"/>
    </source>
</evidence>
<sequence>MPDLDIGGDIAALRSTFSDIKAVADVDKIAADIERLSEAAGAPDLWDDTAAAQKVTSRLSHAQTALRRLTEAESRIDDLEVLVEMANEEADEATQIEARKELASLQRLVAEMEIQTLLDGEFDPLPAVVTIRAGAGGVDASDFSEMLMRMYLRYAEQHDMPVTIYETSWAEEAGIKSASFEIDAPYAFGHMSVEAGTHRLVRMSPFGAAGKRQTSFAAVEVVPLFEQVDEIEVPEGDIRVDVFRSSGPGGQSVNTTDSAVRITHLPTGVVVSMQNEKSQIQNRAAAMRVLQSRLMLLKREEEAARKKQLAGTISASWGDQMRSYVLAPYQMVKDLRTLHEVNNPSAVFDGDLDGFIAAGIKWRKQQQIELEQE</sequence>
<dbReference type="InterPro" id="IPR004374">
    <property type="entry name" value="PrfB"/>
</dbReference>
<dbReference type="PROSITE" id="PS00745">
    <property type="entry name" value="RF_PROK_I"/>
    <property type="match status" value="1"/>
</dbReference>
<reference evidence="10 11" key="1">
    <citation type="journal article" date="2019" name="Int. J. Syst. Evol. Microbiol.">
        <title>The Global Catalogue of Microorganisms (GCM) 10K type strain sequencing project: providing services to taxonomists for standard genome sequencing and annotation.</title>
        <authorList>
            <consortium name="The Broad Institute Genomics Platform"/>
            <consortium name="The Broad Institute Genome Sequencing Center for Infectious Disease"/>
            <person name="Wu L."/>
            <person name="Ma J."/>
        </authorList>
    </citation>
    <scope>NUCLEOTIDE SEQUENCE [LARGE SCALE GENOMIC DNA]</scope>
    <source>
        <strain evidence="10 11">JCM 12398</strain>
    </source>
</reference>
<comment type="function">
    <text evidence="1 7">Peptide chain release factor 2 directs the termination of translation in response to the peptide chain termination codons UGA and UAA.</text>
</comment>
<dbReference type="Pfam" id="PF00472">
    <property type="entry name" value="RF-1"/>
    <property type="match status" value="1"/>
</dbReference>
<comment type="subcellular location">
    <subcellularLocation>
        <location evidence="7">Cytoplasm</location>
    </subcellularLocation>
</comment>
<keyword evidence="5 7" id="KW-0963">Cytoplasm</keyword>
<comment type="PTM">
    <text evidence="7">Methylated by PrmC. Methylation increases the termination efficiency of RF2.</text>
</comment>
<proteinExistence type="inferred from homology"/>
<comment type="similarity">
    <text evidence="2 7">Belongs to the prokaryotic/mitochondrial release factor family.</text>
</comment>
<dbReference type="SUPFAM" id="SSF75620">
    <property type="entry name" value="Release factor"/>
    <property type="match status" value="1"/>
</dbReference>
<protein>
    <recommendedName>
        <fullName evidence="3 7">Peptide chain release factor 2</fullName>
        <shortName evidence="7">RF-2</shortName>
    </recommendedName>
</protein>
<dbReference type="PANTHER" id="PTHR43116">
    <property type="entry name" value="PEPTIDE CHAIN RELEASE FACTOR 2"/>
    <property type="match status" value="1"/>
</dbReference>
<dbReference type="Gene3D" id="1.20.58.410">
    <property type="entry name" value="Release factor"/>
    <property type="match status" value="1"/>
</dbReference>
<evidence type="ECO:0000256" key="4">
    <source>
        <dbReference type="ARBA" id="ARBA00022481"/>
    </source>
</evidence>
<accession>A0ABN1YLF2</accession>
<feature type="domain" description="Prokaryotic-type class I peptide chain release factors" evidence="9">
    <location>
        <begin position="244"/>
        <end position="260"/>
    </location>
</feature>
<keyword evidence="8" id="KW-0175">Coiled coil</keyword>
<keyword evidence="11" id="KW-1185">Reference proteome</keyword>
<dbReference type="NCBIfam" id="TIGR00020">
    <property type="entry name" value="prfB"/>
    <property type="match status" value="1"/>
</dbReference>
<dbReference type="RefSeq" id="WP_343916274.1">
    <property type="nucleotide sequence ID" value="NZ_BAAAKK010000001.1"/>
</dbReference>
<dbReference type="Gene3D" id="3.30.70.1660">
    <property type="match status" value="1"/>
</dbReference>
<organism evidence="10 11">
    <name type="scientific">Agrococcus citreus</name>
    <dbReference type="NCBI Taxonomy" id="84643"/>
    <lineage>
        <taxon>Bacteria</taxon>
        <taxon>Bacillati</taxon>
        <taxon>Actinomycetota</taxon>
        <taxon>Actinomycetes</taxon>
        <taxon>Micrococcales</taxon>
        <taxon>Microbacteriaceae</taxon>
        <taxon>Agrococcus</taxon>
    </lineage>
</organism>
<dbReference type="InterPro" id="IPR045853">
    <property type="entry name" value="Pep_chain_release_fac_I_sf"/>
</dbReference>
<dbReference type="Proteomes" id="UP001501266">
    <property type="component" value="Unassembled WGS sequence"/>
</dbReference>
<evidence type="ECO:0000256" key="7">
    <source>
        <dbReference type="HAMAP-Rule" id="MF_00094"/>
    </source>
</evidence>
<dbReference type="Gene3D" id="3.30.160.20">
    <property type="match status" value="1"/>
</dbReference>
<evidence type="ECO:0000259" key="9">
    <source>
        <dbReference type="PROSITE" id="PS00745"/>
    </source>
</evidence>
<evidence type="ECO:0000256" key="3">
    <source>
        <dbReference type="ARBA" id="ARBA00019192"/>
    </source>
</evidence>
<keyword evidence="6 7" id="KW-0648">Protein biosynthesis</keyword>
<evidence type="ECO:0000256" key="8">
    <source>
        <dbReference type="SAM" id="Coils"/>
    </source>
</evidence>
<keyword evidence="4 7" id="KW-0488">Methylation</keyword>
<dbReference type="HAMAP" id="MF_00094">
    <property type="entry name" value="Rel_fac_2"/>
    <property type="match status" value="1"/>
</dbReference>
<dbReference type="SMART" id="SM00937">
    <property type="entry name" value="PCRF"/>
    <property type="match status" value="1"/>
</dbReference>
<dbReference type="EMBL" id="BAAAKK010000001">
    <property type="protein sequence ID" value="GAA1417266.1"/>
    <property type="molecule type" value="Genomic_DNA"/>
</dbReference>
<dbReference type="PANTHER" id="PTHR43116:SF3">
    <property type="entry name" value="CLASS I PEPTIDE CHAIN RELEASE FACTOR"/>
    <property type="match status" value="1"/>
</dbReference>
<gene>
    <name evidence="7 10" type="primary">prfB</name>
    <name evidence="10" type="ORF">GCM10009640_01070</name>
</gene>
<evidence type="ECO:0000313" key="11">
    <source>
        <dbReference type="Proteomes" id="UP001501266"/>
    </source>
</evidence>
<feature type="coiled-coil region" evidence="8">
    <location>
        <begin position="62"/>
        <end position="115"/>
    </location>
</feature>
<evidence type="ECO:0000313" key="10">
    <source>
        <dbReference type="EMBL" id="GAA1417266.1"/>
    </source>
</evidence>
<dbReference type="InterPro" id="IPR000352">
    <property type="entry name" value="Pep_chain_release_fac_I"/>
</dbReference>
<evidence type="ECO:0000256" key="2">
    <source>
        <dbReference type="ARBA" id="ARBA00010835"/>
    </source>
</evidence>
<dbReference type="Pfam" id="PF03462">
    <property type="entry name" value="PCRF"/>
    <property type="match status" value="1"/>
</dbReference>
<name>A0ABN1YLF2_9MICO</name>
<evidence type="ECO:0000256" key="1">
    <source>
        <dbReference type="ARBA" id="ARBA00002613"/>
    </source>
</evidence>
<dbReference type="InterPro" id="IPR005139">
    <property type="entry name" value="PCRF"/>
</dbReference>